<dbReference type="Proteomes" id="UP000247459">
    <property type="component" value="Unassembled WGS sequence"/>
</dbReference>
<dbReference type="EMBL" id="PRLG01000015">
    <property type="protein sequence ID" value="PYY29663.1"/>
    <property type="molecule type" value="Genomic_DNA"/>
</dbReference>
<organism evidence="1 2">
    <name type="scientific">Paenibacillus illinoisensis</name>
    <dbReference type="NCBI Taxonomy" id="59845"/>
    <lineage>
        <taxon>Bacteria</taxon>
        <taxon>Bacillati</taxon>
        <taxon>Bacillota</taxon>
        <taxon>Bacilli</taxon>
        <taxon>Bacillales</taxon>
        <taxon>Paenibacillaceae</taxon>
        <taxon>Paenibacillus</taxon>
    </lineage>
</organism>
<comment type="caution">
    <text evidence="1">The sequence shown here is derived from an EMBL/GenBank/DDBJ whole genome shotgun (WGS) entry which is preliminary data.</text>
</comment>
<gene>
    <name evidence="1" type="primary">tlpA1</name>
    <name evidence="1" type="ORF">PIL02S_01863</name>
</gene>
<protein>
    <submittedName>
        <fullName evidence="1">Methyl-accepting chemotaxis protein tlpB</fullName>
    </submittedName>
</protein>
<evidence type="ECO:0000313" key="2">
    <source>
        <dbReference type="Proteomes" id="UP000247459"/>
    </source>
</evidence>
<sequence length="82" mass="9227">MLGKMRFTIRMILLAGFLVIVAMLAFVTTYALSEIQGMTKTLEDIDQMWMQSVTLMGCMIDDVSDVEHLALAIIVETEKVKL</sequence>
<proteinExistence type="predicted"/>
<reference evidence="1 2" key="1">
    <citation type="submission" date="2018-01" db="EMBL/GenBank/DDBJ databases">
        <title>Genome sequence of the PGP bacterium Paenibacillus illinoisensis E3.</title>
        <authorList>
            <person name="Rolli E."/>
            <person name="Marasco R."/>
            <person name="Bessem C."/>
            <person name="Michoud G."/>
            <person name="Gaiarsa S."/>
            <person name="Borin S."/>
            <person name="Daffonchio D."/>
        </authorList>
    </citation>
    <scope>NUCLEOTIDE SEQUENCE [LARGE SCALE GENOMIC DNA]</scope>
    <source>
        <strain evidence="1 2">E3</strain>
    </source>
</reference>
<accession>A0A2W0C9I5</accession>
<name>A0A2W0C9I5_9BACL</name>
<evidence type="ECO:0000313" key="1">
    <source>
        <dbReference type="EMBL" id="PYY29663.1"/>
    </source>
</evidence>
<dbReference type="AlphaFoldDB" id="A0A2W0C9I5"/>